<evidence type="ECO:0000313" key="4">
    <source>
        <dbReference type="EMBL" id="TDL25604.1"/>
    </source>
</evidence>
<dbReference type="OrthoDB" id="4977at2759"/>
<evidence type="ECO:0000313" key="5">
    <source>
        <dbReference type="Proteomes" id="UP000294933"/>
    </source>
</evidence>
<feature type="region of interest" description="Disordered" evidence="3">
    <location>
        <begin position="16"/>
        <end position="36"/>
    </location>
</feature>
<comment type="subcellular location">
    <subcellularLocation>
        <location evidence="1">Cytoplasm</location>
    </subcellularLocation>
</comment>
<evidence type="ECO:0000256" key="2">
    <source>
        <dbReference type="ARBA" id="ARBA00022490"/>
    </source>
</evidence>
<name>A0A4Y7QDC2_9AGAM</name>
<dbReference type="GO" id="GO:0007017">
    <property type="term" value="P:microtubule-based process"/>
    <property type="evidence" value="ECO:0007669"/>
    <property type="project" value="InterPro"/>
</dbReference>
<dbReference type="InterPro" id="IPR028133">
    <property type="entry name" value="Dynamitin"/>
</dbReference>
<dbReference type="STRING" id="50990.A0A4Y7QDC2"/>
<dbReference type="Proteomes" id="UP000294933">
    <property type="component" value="Unassembled WGS sequence"/>
</dbReference>
<evidence type="ECO:0000256" key="3">
    <source>
        <dbReference type="SAM" id="MobiDB-lite"/>
    </source>
</evidence>
<dbReference type="Pfam" id="PF04912">
    <property type="entry name" value="Dynamitin"/>
    <property type="match status" value="1"/>
</dbReference>
<gene>
    <name evidence="4" type="ORF">BD410DRAFT_837094</name>
</gene>
<keyword evidence="2" id="KW-0963">Cytoplasm</keyword>
<reference evidence="4 5" key="1">
    <citation type="submission" date="2018-06" db="EMBL/GenBank/DDBJ databases">
        <title>A transcriptomic atlas of mushroom development highlights an independent origin of complex multicellularity.</title>
        <authorList>
            <consortium name="DOE Joint Genome Institute"/>
            <person name="Krizsan K."/>
            <person name="Almasi E."/>
            <person name="Merenyi Z."/>
            <person name="Sahu N."/>
            <person name="Viragh M."/>
            <person name="Koszo T."/>
            <person name="Mondo S."/>
            <person name="Kiss B."/>
            <person name="Balint B."/>
            <person name="Kues U."/>
            <person name="Barry K."/>
            <person name="Hegedus J.C."/>
            <person name="Henrissat B."/>
            <person name="Johnson J."/>
            <person name="Lipzen A."/>
            <person name="Ohm R."/>
            <person name="Nagy I."/>
            <person name="Pangilinan J."/>
            <person name="Yan J."/>
            <person name="Xiong Y."/>
            <person name="Grigoriev I.V."/>
            <person name="Hibbett D.S."/>
            <person name="Nagy L.G."/>
        </authorList>
    </citation>
    <scope>NUCLEOTIDE SEQUENCE [LARGE SCALE GENOMIC DNA]</scope>
    <source>
        <strain evidence="4 5">SZMC22713</strain>
    </source>
</reference>
<dbReference type="VEuPathDB" id="FungiDB:BD410DRAFT_837094"/>
<organism evidence="4 5">
    <name type="scientific">Rickenella mellea</name>
    <dbReference type="NCBI Taxonomy" id="50990"/>
    <lineage>
        <taxon>Eukaryota</taxon>
        <taxon>Fungi</taxon>
        <taxon>Dikarya</taxon>
        <taxon>Basidiomycota</taxon>
        <taxon>Agaricomycotina</taxon>
        <taxon>Agaricomycetes</taxon>
        <taxon>Hymenochaetales</taxon>
        <taxon>Rickenellaceae</taxon>
        <taxon>Rickenella</taxon>
    </lineage>
</organism>
<dbReference type="GO" id="GO:0005869">
    <property type="term" value="C:dynactin complex"/>
    <property type="evidence" value="ECO:0007669"/>
    <property type="project" value="InterPro"/>
</dbReference>
<proteinExistence type="predicted"/>
<dbReference type="EMBL" id="ML170163">
    <property type="protein sequence ID" value="TDL25604.1"/>
    <property type="molecule type" value="Genomic_DNA"/>
</dbReference>
<dbReference type="AlphaFoldDB" id="A0A4Y7QDC2"/>
<keyword evidence="5" id="KW-1185">Reference proteome</keyword>
<protein>
    <submittedName>
        <fullName evidence="4">Uncharacterized protein</fullName>
    </submittedName>
</protein>
<evidence type="ECO:0000256" key="1">
    <source>
        <dbReference type="ARBA" id="ARBA00004496"/>
    </source>
</evidence>
<accession>A0A4Y7QDC2</accession>
<dbReference type="GO" id="GO:0005737">
    <property type="term" value="C:cytoplasm"/>
    <property type="evidence" value="ECO:0007669"/>
    <property type="project" value="UniProtKB-SubCell"/>
</dbReference>
<sequence length="147" mass="16249">MSLDQPQGLSTRLRALQAEEPSNPLLNDDHDDDRIDPGEHLRELVDDRGQLEKLKMNKEGRGGLVEVVLEEPDCVVESVERKVDVDISVMDKRVGELKALVGPSSTILDELSPLPTPLVPTLSKLNAQLTLLAQPPHLDSISHRLKL</sequence>